<dbReference type="AlphaFoldDB" id="A0A8J7QIC4"/>
<reference evidence="3" key="1">
    <citation type="submission" date="2021-03" db="EMBL/GenBank/DDBJ databases">
        <authorList>
            <person name="Wang G."/>
        </authorList>
    </citation>
    <scope>NUCLEOTIDE SEQUENCE</scope>
    <source>
        <strain evidence="3">KCTC 12899</strain>
    </source>
</reference>
<name>A0A8J7QIC4_9BACT</name>
<feature type="region of interest" description="Disordered" evidence="2">
    <location>
        <begin position="37"/>
        <end position="58"/>
    </location>
</feature>
<evidence type="ECO:0000313" key="4">
    <source>
        <dbReference type="Proteomes" id="UP000664417"/>
    </source>
</evidence>
<evidence type="ECO:0000256" key="2">
    <source>
        <dbReference type="SAM" id="MobiDB-lite"/>
    </source>
</evidence>
<protein>
    <submittedName>
        <fullName evidence="3">Uncharacterized protein</fullName>
    </submittedName>
</protein>
<proteinExistence type="predicted"/>
<organism evidence="3 4">
    <name type="scientific">Acanthopleuribacter pedis</name>
    <dbReference type="NCBI Taxonomy" id="442870"/>
    <lineage>
        <taxon>Bacteria</taxon>
        <taxon>Pseudomonadati</taxon>
        <taxon>Acidobacteriota</taxon>
        <taxon>Holophagae</taxon>
        <taxon>Acanthopleuribacterales</taxon>
        <taxon>Acanthopleuribacteraceae</taxon>
        <taxon>Acanthopleuribacter</taxon>
    </lineage>
</organism>
<dbReference type="RefSeq" id="WP_207858560.1">
    <property type="nucleotide sequence ID" value="NZ_JAFREP010000007.1"/>
</dbReference>
<feature type="coiled-coil region" evidence="1">
    <location>
        <begin position="60"/>
        <end position="87"/>
    </location>
</feature>
<accession>A0A8J7QIC4</accession>
<evidence type="ECO:0000256" key="1">
    <source>
        <dbReference type="SAM" id="Coils"/>
    </source>
</evidence>
<sequence length="89" mass="10322">MEDIFPFIFLISVAGMFFAYKTTKLVLETKYGPIERGDKSVDLPKKQRGKSSKLEDGDQFDRLQQRSAQLNQRLQNLEEILKAERKQGN</sequence>
<keyword evidence="4" id="KW-1185">Reference proteome</keyword>
<dbReference type="EMBL" id="JAFREP010000007">
    <property type="protein sequence ID" value="MBO1318803.1"/>
    <property type="molecule type" value="Genomic_DNA"/>
</dbReference>
<evidence type="ECO:0000313" key="3">
    <source>
        <dbReference type="EMBL" id="MBO1318803.1"/>
    </source>
</evidence>
<keyword evidence="1" id="KW-0175">Coiled coil</keyword>
<comment type="caution">
    <text evidence="3">The sequence shown here is derived from an EMBL/GenBank/DDBJ whole genome shotgun (WGS) entry which is preliminary data.</text>
</comment>
<gene>
    <name evidence="3" type="ORF">J3U88_10045</name>
</gene>
<dbReference type="Proteomes" id="UP000664417">
    <property type="component" value="Unassembled WGS sequence"/>
</dbReference>